<dbReference type="HOGENOM" id="CLU_683336_0_0_1"/>
<feature type="region of interest" description="Disordered" evidence="1">
    <location>
        <begin position="255"/>
        <end position="276"/>
    </location>
</feature>
<evidence type="ECO:0000256" key="1">
    <source>
        <dbReference type="SAM" id="MobiDB-lite"/>
    </source>
</evidence>
<dbReference type="Pfam" id="PF03525">
    <property type="entry name" value="Meiotic_rec114"/>
    <property type="match status" value="1"/>
</dbReference>
<feature type="compositionally biased region" description="Low complexity" evidence="1">
    <location>
        <begin position="295"/>
        <end position="316"/>
    </location>
</feature>
<evidence type="ECO:0000313" key="3">
    <source>
        <dbReference type="Proteomes" id="UP000005018"/>
    </source>
</evidence>
<protein>
    <submittedName>
        <fullName evidence="2">Uncharacterized protein</fullName>
    </submittedName>
</protein>
<accession>H8X155</accession>
<dbReference type="GO" id="GO:0007131">
    <property type="term" value="P:reciprocal meiotic recombination"/>
    <property type="evidence" value="ECO:0007669"/>
    <property type="project" value="InterPro"/>
</dbReference>
<dbReference type="OrthoDB" id="4025959at2759"/>
<dbReference type="RefSeq" id="XP_003867532.1">
    <property type="nucleotide sequence ID" value="XM_003867484.1"/>
</dbReference>
<dbReference type="EMBL" id="HE681720">
    <property type="protein sequence ID" value="CCG22095.1"/>
    <property type="molecule type" value="Genomic_DNA"/>
</dbReference>
<proteinExistence type="predicted"/>
<gene>
    <name evidence="2" type="ORF">CORT_0B03870</name>
</gene>
<evidence type="ECO:0000313" key="2">
    <source>
        <dbReference type="EMBL" id="CCG22095.1"/>
    </source>
</evidence>
<dbReference type="InterPro" id="IPR004354">
    <property type="entry name" value="Meiotic_Rec114"/>
</dbReference>
<reference evidence="2 3" key="1">
    <citation type="journal article" date="2012" name="PLoS ONE">
        <title>Sequence and analysis of the genome of the pathogenic yeast Candida orthopsilosis.</title>
        <authorList>
            <person name="Riccombeni A."/>
            <person name="Vidanes G."/>
            <person name="Proux-Wera E."/>
            <person name="Wolfe K.H."/>
            <person name="Butler G."/>
        </authorList>
    </citation>
    <scope>NUCLEOTIDE SEQUENCE [LARGE SCALE GENOMIC DNA]</scope>
    <source>
        <strain evidence="2 3">Co 90-125</strain>
    </source>
</reference>
<dbReference type="AlphaFoldDB" id="H8X155"/>
<dbReference type="KEGG" id="cot:CORT_0B03870"/>
<keyword evidence="3" id="KW-1185">Reference proteome</keyword>
<organism evidence="2 3">
    <name type="scientific">Candida orthopsilosis (strain 90-125)</name>
    <name type="common">Yeast</name>
    <dbReference type="NCBI Taxonomy" id="1136231"/>
    <lineage>
        <taxon>Eukaryota</taxon>
        <taxon>Fungi</taxon>
        <taxon>Dikarya</taxon>
        <taxon>Ascomycota</taxon>
        <taxon>Saccharomycotina</taxon>
        <taxon>Pichiomycetes</taxon>
        <taxon>Debaryomycetaceae</taxon>
        <taxon>Candida/Lodderomyces clade</taxon>
        <taxon>Candida</taxon>
    </lineage>
</organism>
<name>H8X155_CANO9</name>
<feature type="region of interest" description="Disordered" evidence="1">
    <location>
        <begin position="295"/>
        <end position="323"/>
    </location>
</feature>
<sequence>MAPSTSPTIHNFTLKKYSKFDHNSWSHHPYRTDLSITFIEATTGSTNQDIDIIIHWKGSHIDKYTLFMNDKVKTSILVKSPNIGIKQCVSGSGDLIFRFQISLVDDAEFEKCRMFLQICELKHAHSPSAVEGCVKQDLDFSSQVRESPESLKLPYSNGKGNLNNKRDAFLTNIMSFSQPNTPHYGDKKLIFDMHSQVPLQHQLQLFESQSQTCPQQQLQSVLQQQEELASKKERPIYFPTCVEGLPFTQPIYHSQTASQPQGIPSQTQQSTKNSMPLQQMQHQFLNWQQQLMPQQNMSQQRQNYQASIQPQQSAPPVSHLTFSQHPLPDFQGSFLAQNSQKSVHVLDTSVNSVDPIPFVPVNDLKDLESLTDSELRALISKQCQSDQFRNFVKRLDKIIEKNS</sequence>
<dbReference type="Proteomes" id="UP000005018">
    <property type="component" value="Chromosome 2"/>
</dbReference>
<dbReference type="GeneID" id="14538577"/>